<dbReference type="SUPFAM" id="SSF52096">
    <property type="entry name" value="ClpP/crotonase"/>
    <property type="match status" value="1"/>
</dbReference>
<feature type="non-terminal residue" evidence="2">
    <location>
        <position position="1"/>
    </location>
</feature>
<dbReference type="PANTHER" id="PTHR43802">
    <property type="entry name" value="ENOYL-COA HYDRATASE"/>
    <property type="match status" value="1"/>
</dbReference>
<evidence type="ECO:0000313" key="2">
    <source>
        <dbReference type="EMBL" id="GAG01877.1"/>
    </source>
</evidence>
<dbReference type="CDD" id="cd06558">
    <property type="entry name" value="crotonase-like"/>
    <property type="match status" value="1"/>
</dbReference>
<dbReference type="InterPro" id="IPR029045">
    <property type="entry name" value="ClpP/crotonase-like_dom_sf"/>
</dbReference>
<sequence length="248" mass="27295">PRVLNCVDSETADLLADAWRTFRDDDDAFVAVITGAGDKAFCTGADLKQAAEGWLDITEDRFRVQLQNLEGFLGYTLGLDIYKPMIAAINGYCLAGGLEIACMCDIRLAADHAQFGILNRRWNIGLGDGGTQRLWRIVGLGRALELIITGRLIDVDEALRIGLVNEVVPKDGLIARASQLAEQICQFPQGAIRSDKEALIRGIGRPLAEGLQIEAETFRTLAFRGDSPTEGARSFIEKRRPQWKRHGL</sequence>
<reference evidence="2" key="1">
    <citation type="journal article" date="2014" name="Front. Microbiol.">
        <title>High frequency of phylogenetically diverse reductive dehalogenase-homologous genes in deep subseafloor sedimentary metagenomes.</title>
        <authorList>
            <person name="Kawai M."/>
            <person name="Futagami T."/>
            <person name="Toyoda A."/>
            <person name="Takaki Y."/>
            <person name="Nishi S."/>
            <person name="Hori S."/>
            <person name="Arai W."/>
            <person name="Tsubouchi T."/>
            <person name="Morono Y."/>
            <person name="Uchiyama I."/>
            <person name="Ito T."/>
            <person name="Fujiyama A."/>
            <person name="Inagaki F."/>
            <person name="Takami H."/>
        </authorList>
    </citation>
    <scope>NUCLEOTIDE SEQUENCE</scope>
    <source>
        <strain evidence="2">Expedition CK06-06</strain>
    </source>
</reference>
<organism evidence="2">
    <name type="scientific">marine sediment metagenome</name>
    <dbReference type="NCBI Taxonomy" id="412755"/>
    <lineage>
        <taxon>unclassified sequences</taxon>
        <taxon>metagenomes</taxon>
        <taxon>ecological metagenomes</taxon>
    </lineage>
</organism>
<protein>
    <recommendedName>
        <fullName evidence="3">Enoyl-CoA hydratase</fullName>
    </recommendedName>
</protein>
<evidence type="ECO:0008006" key="3">
    <source>
        <dbReference type="Google" id="ProtNLM"/>
    </source>
</evidence>
<dbReference type="InterPro" id="IPR001753">
    <property type="entry name" value="Enoyl-CoA_hydra/iso"/>
</dbReference>
<dbReference type="AlphaFoldDB" id="X0URK2"/>
<evidence type="ECO:0000256" key="1">
    <source>
        <dbReference type="ARBA" id="ARBA00005254"/>
    </source>
</evidence>
<comment type="similarity">
    <text evidence="1">Belongs to the enoyl-CoA hydratase/isomerase family.</text>
</comment>
<dbReference type="Gene3D" id="3.90.226.10">
    <property type="entry name" value="2-enoyl-CoA Hydratase, Chain A, domain 1"/>
    <property type="match status" value="1"/>
</dbReference>
<dbReference type="PANTHER" id="PTHR43802:SF1">
    <property type="entry name" value="IP11341P-RELATED"/>
    <property type="match status" value="1"/>
</dbReference>
<comment type="caution">
    <text evidence="2">The sequence shown here is derived from an EMBL/GenBank/DDBJ whole genome shotgun (WGS) entry which is preliminary data.</text>
</comment>
<dbReference type="InterPro" id="IPR014748">
    <property type="entry name" value="Enoyl-CoA_hydra_C"/>
</dbReference>
<dbReference type="Pfam" id="PF00378">
    <property type="entry name" value="ECH_1"/>
    <property type="match status" value="1"/>
</dbReference>
<proteinExistence type="inferred from homology"/>
<gene>
    <name evidence="2" type="ORF">S01H1_38036</name>
</gene>
<accession>X0URK2</accession>
<dbReference type="EMBL" id="BARS01023914">
    <property type="protein sequence ID" value="GAG01877.1"/>
    <property type="molecule type" value="Genomic_DNA"/>
</dbReference>
<name>X0URK2_9ZZZZ</name>
<dbReference type="Gene3D" id="1.10.12.10">
    <property type="entry name" value="Lyase 2-enoyl-coa Hydratase, Chain A, domain 2"/>
    <property type="match status" value="1"/>
</dbReference>